<protein>
    <recommendedName>
        <fullName evidence="4">Pentapeptide repeat family protein</fullName>
    </recommendedName>
</protein>
<gene>
    <name evidence="3" type="ORF">AVDCRST_MAG96-1474</name>
</gene>
<evidence type="ECO:0008006" key="4">
    <source>
        <dbReference type="Google" id="ProtNLM"/>
    </source>
</evidence>
<evidence type="ECO:0000256" key="2">
    <source>
        <dbReference type="SAM" id="SignalP"/>
    </source>
</evidence>
<feature type="compositionally biased region" description="Basic and acidic residues" evidence="1">
    <location>
        <begin position="260"/>
        <end position="275"/>
    </location>
</feature>
<dbReference type="Gene3D" id="2.160.20.80">
    <property type="entry name" value="E3 ubiquitin-protein ligase SopA"/>
    <property type="match status" value="1"/>
</dbReference>
<reference evidence="3" key="1">
    <citation type="submission" date="2020-02" db="EMBL/GenBank/DDBJ databases">
        <authorList>
            <person name="Meier V. D."/>
        </authorList>
    </citation>
    <scope>NUCLEOTIDE SEQUENCE</scope>
    <source>
        <strain evidence="3">AVDCRST_MAG96</strain>
    </source>
</reference>
<dbReference type="EMBL" id="CADCVN010000554">
    <property type="protein sequence ID" value="CAA9490208.1"/>
    <property type="molecule type" value="Genomic_DNA"/>
</dbReference>
<sequence length="293" mass="33692">MKNLSFFLLLCLPVLAFGQRKIAATTVLNQMNNGETVKYENVQITGNIDLTRLRNTQNKHGEEIIDDHGVRKIFYDKPRFVSTVTQPVTFINCIFSGDFIAFSQSNPDTIYEADFAETVRFERCIFEKKATFRHSWFKKDAAFTNCRFKTGVNFRHSIFTNLSSFKETVFTGEIDFRHTDFYKKGNFENAKFETPADFRHTTFSKGADFTQASFLAEAGFRHTEFQPEVIFKDVNFKTGSDFSHAHLDGEPISFNAGLGKSEDNIRQRKKTKEEESGTEEAEEGEIETEETEE</sequence>
<name>A0A6J4S5N0_9BACT</name>
<keyword evidence="2" id="KW-0732">Signal</keyword>
<evidence type="ECO:0000256" key="1">
    <source>
        <dbReference type="SAM" id="MobiDB-lite"/>
    </source>
</evidence>
<organism evidence="3">
    <name type="scientific">uncultured Segetibacter sp</name>
    <dbReference type="NCBI Taxonomy" id="481133"/>
    <lineage>
        <taxon>Bacteria</taxon>
        <taxon>Pseudomonadati</taxon>
        <taxon>Bacteroidota</taxon>
        <taxon>Chitinophagia</taxon>
        <taxon>Chitinophagales</taxon>
        <taxon>Chitinophagaceae</taxon>
        <taxon>Segetibacter</taxon>
        <taxon>environmental samples</taxon>
    </lineage>
</organism>
<accession>A0A6J4S5N0</accession>
<dbReference type="Pfam" id="PF13576">
    <property type="entry name" value="Pentapeptide_3"/>
    <property type="match status" value="2"/>
</dbReference>
<dbReference type="InterPro" id="IPR001646">
    <property type="entry name" value="5peptide_repeat"/>
</dbReference>
<feature type="compositionally biased region" description="Acidic residues" evidence="1">
    <location>
        <begin position="276"/>
        <end position="293"/>
    </location>
</feature>
<proteinExistence type="predicted"/>
<feature type="signal peptide" evidence="2">
    <location>
        <begin position="1"/>
        <end position="23"/>
    </location>
</feature>
<dbReference type="AlphaFoldDB" id="A0A6J4S5N0"/>
<evidence type="ECO:0000313" key="3">
    <source>
        <dbReference type="EMBL" id="CAA9490208.1"/>
    </source>
</evidence>
<feature type="chain" id="PRO_5026994885" description="Pentapeptide repeat family protein" evidence="2">
    <location>
        <begin position="24"/>
        <end position="293"/>
    </location>
</feature>
<feature type="region of interest" description="Disordered" evidence="1">
    <location>
        <begin position="253"/>
        <end position="293"/>
    </location>
</feature>